<keyword evidence="2" id="KW-1185">Reference proteome</keyword>
<reference evidence="1 2" key="1">
    <citation type="submission" date="2024-02" db="EMBL/GenBank/DDBJ databases">
        <authorList>
            <person name="Chen Y."/>
            <person name="Shah S."/>
            <person name="Dougan E. K."/>
            <person name="Thang M."/>
            <person name="Chan C."/>
        </authorList>
    </citation>
    <scope>NUCLEOTIDE SEQUENCE [LARGE SCALE GENOMIC DNA]</scope>
</reference>
<dbReference type="EMBL" id="CAXAMN010028661">
    <property type="protein sequence ID" value="CAK9117343.1"/>
    <property type="molecule type" value="Genomic_DNA"/>
</dbReference>
<sequence length="302" mass="33384">MCPSTVAIPWARGFVEPKRFPRAQGRSGTNLFQTTVTKQAVLLSSSFVRDAFRGILRVRVLSAEGPAGRYRPRDRVEDAGRPERPWRAEGLVWAVGFEEHPVVMKALSSLGSSEMLSIVRWILESQVVVVKDHRDMLKKCGKAGSVTARLVAVWAPIMCFPQWVGGLLFGLLGYKAAWAIFSARMGAMCIVRKLDEHIPFTRALGLCHLLTFGPVLAFIMNRAPAVPVSDATSVDSYFLNFLAFEKGVIALCLFMDARDLILHCLGYPFPCYIREGVRAGLIPIADPRAKHPVTVSSRLFGP</sequence>
<evidence type="ECO:0000313" key="1">
    <source>
        <dbReference type="EMBL" id="CAK9117343.1"/>
    </source>
</evidence>
<proteinExistence type="predicted"/>
<evidence type="ECO:0000313" key="2">
    <source>
        <dbReference type="Proteomes" id="UP001642484"/>
    </source>
</evidence>
<gene>
    <name evidence="1" type="ORF">CCMP2556_LOCUS54685</name>
</gene>
<organism evidence="1 2">
    <name type="scientific">Durusdinium trenchii</name>
    <dbReference type="NCBI Taxonomy" id="1381693"/>
    <lineage>
        <taxon>Eukaryota</taxon>
        <taxon>Sar</taxon>
        <taxon>Alveolata</taxon>
        <taxon>Dinophyceae</taxon>
        <taxon>Suessiales</taxon>
        <taxon>Symbiodiniaceae</taxon>
        <taxon>Durusdinium</taxon>
    </lineage>
</organism>
<comment type="caution">
    <text evidence="1">The sequence shown here is derived from an EMBL/GenBank/DDBJ whole genome shotgun (WGS) entry which is preliminary data.</text>
</comment>
<protein>
    <submittedName>
        <fullName evidence="1">Uncharacterized protein</fullName>
    </submittedName>
</protein>
<name>A0ABP0SY38_9DINO</name>
<accession>A0ABP0SY38</accession>
<dbReference type="Proteomes" id="UP001642484">
    <property type="component" value="Unassembled WGS sequence"/>
</dbReference>